<keyword evidence="5" id="KW-1003">Cell membrane</keyword>
<comment type="caution">
    <text evidence="11">The sequence shown here is derived from an EMBL/GenBank/DDBJ whole genome shotgun (WGS) entry which is preliminary data.</text>
</comment>
<evidence type="ECO:0000256" key="1">
    <source>
        <dbReference type="ARBA" id="ARBA00004533"/>
    </source>
</evidence>
<proteinExistence type="inferred from homology"/>
<keyword evidence="8" id="KW-0653">Protein transport</keyword>
<evidence type="ECO:0000256" key="9">
    <source>
        <dbReference type="ARBA" id="ARBA00023136"/>
    </source>
</evidence>
<evidence type="ECO:0000256" key="10">
    <source>
        <dbReference type="ARBA" id="ARBA00030772"/>
    </source>
</evidence>
<evidence type="ECO:0000313" key="12">
    <source>
        <dbReference type="Proteomes" id="UP000237222"/>
    </source>
</evidence>
<keyword evidence="7" id="KW-0812">Transmembrane</keyword>
<evidence type="ECO:0000256" key="4">
    <source>
        <dbReference type="ARBA" id="ARBA00022448"/>
    </source>
</evidence>
<dbReference type="GO" id="GO:0015627">
    <property type="term" value="C:type II protein secretion system complex"/>
    <property type="evidence" value="ECO:0007669"/>
    <property type="project" value="InterPro"/>
</dbReference>
<name>A0A2S4HE87_9GAMM</name>
<dbReference type="InterPro" id="IPR022792">
    <property type="entry name" value="T2SS_protein-GspN"/>
</dbReference>
<comment type="subcellular location">
    <subcellularLocation>
        <location evidence="1">Cell inner membrane</location>
    </subcellularLocation>
</comment>
<reference evidence="11" key="1">
    <citation type="submission" date="2018-01" db="EMBL/GenBank/DDBJ databases">
        <authorList>
            <person name="Yu X.-D."/>
        </authorList>
    </citation>
    <scope>NUCLEOTIDE SEQUENCE</scope>
    <source>
        <strain evidence="11">ZX-21</strain>
    </source>
</reference>
<dbReference type="Pfam" id="PF01203">
    <property type="entry name" value="T2SSN"/>
    <property type="match status" value="1"/>
</dbReference>
<dbReference type="GO" id="GO:0005886">
    <property type="term" value="C:plasma membrane"/>
    <property type="evidence" value="ECO:0007669"/>
    <property type="project" value="UniProtKB-SubCell"/>
</dbReference>
<evidence type="ECO:0000256" key="5">
    <source>
        <dbReference type="ARBA" id="ARBA00022475"/>
    </source>
</evidence>
<dbReference type="EMBL" id="PQGG01000029">
    <property type="protein sequence ID" value="POP52302.1"/>
    <property type="molecule type" value="Genomic_DNA"/>
</dbReference>
<keyword evidence="4" id="KW-0813">Transport</keyword>
<accession>A0A2S4HE87</accession>
<evidence type="ECO:0000313" key="11">
    <source>
        <dbReference type="EMBL" id="POP52302.1"/>
    </source>
</evidence>
<evidence type="ECO:0000256" key="7">
    <source>
        <dbReference type="ARBA" id="ARBA00022692"/>
    </source>
</evidence>
<dbReference type="OrthoDB" id="6118198at2"/>
<keyword evidence="6" id="KW-0997">Cell inner membrane</keyword>
<sequence length="240" mass="25565">MKRSVWIILGIAFFLVCLVVATPAWIVRDIIVKQQPAMAVGNVSGRVWRGELDVVQYQGITLSGIRWTLNPIGLISGVPLAIAVNEPVQGEGDVGIGREQTLQLRNVNVEGQLARLLNAMNFPSMGFDGGISLALQEAKINATGCISIAGTMTLNALSGDIEGVDSIAPVTASLSCENKRIVLAIDENNSAKVRGTVRISVNGQMNGQLMLSPAPATPLFNSLTQFMGRPANGKDFILRL</sequence>
<gene>
    <name evidence="11" type="ORF">C0068_12255</name>
</gene>
<dbReference type="AlphaFoldDB" id="A0A2S4HE87"/>
<evidence type="ECO:0000256" key="3">
    <source>
        <dbReference type="ARBA" id="ARBA00021563"/>
    </source>
</evidence>
<organism evidence="11 12">
    <name type="scientific">Zhongshania marina</name>
    <dbReference type="NCBI Taxonomy" id="2304603"/>
    <lineage>
        <taxon>Bacteria</taxon>
        <taxon>Pseudomonadati</taxon>
        <taxon>Pseudomonadota</taxon>
        <taxon>Gammaproteobacteria</taxon>
        <taxon>Cellvibrionales</taxon>
        <taxon>Spongiibacteraceae</taxon>
        <taxon>Zhongshania</taxon>
    </lineage>
</organism>
<evidence type="ECO:0000256" key="2">
    <source>
        <dbReference type="ARBA" id="ARBA00007208"/>
    </source>
</evidence>
<dbReference type="GO" id="GO:0015628">
    <property type="term" value="P:protein secretion by the type II secretion system"/>
    <property type="evidence" value="ECO:0007669"/>
    <property type="project" value="InterPro"/>
</dbReference>
<keyword evidence="9" id="KW-0472">Membrane</keyword>
<dbReference type="RefSeq" id="WP_103684762.1">
    <property type="nucleotide sequence ID" value="NZ_PQGG01000029.1"/>
</dbReference>
<evidence type="ECO:0000256" key="6">
    <source>
        <dbReference type="ARBA" id="ARBA00022519"/>
    </source>
</evidence>
<protein>
    <recommendedName>
        <fullName evidence="3">Type II secretion system protein N</fullName>
    </recommendedName>
    <alternativeName>
        <fullName evidence="10">General secretion pathway protein N</fullName>
    </alternativeName>
</protein>
<comment type="similarity">
    <text evidence="2">Belongs to the GSP N family.</text>
</comment>
<evidence type="ECO:0000256" key="8">
    <source>
        <dbReference type="ARBA" id="ARBA00022927"/>
    </source>
</evidence>
<dbReference type="Proteomes" id="UP000237222">
    <property type="component" value="Unassembled WGS sequence"/>
</dbReference>